<dbReference type="NCBIfam" id="TIGR00813">
    <property type="entry name" value="sss"/>
    <property type="match status" value="1"/>
</dbReference>
<keyword evidence="3 7" id="KW-0812">Transmembrane</keyword>
<dbReference type="Gene3D" id="1.20.1730.10">
    <property type="entry name" value="Sodium/glucose cotransporter"/>
    <property type="match status" value="1"/>
</dbReference>
<dbReference type="Proteomes" id="UP000245119">
    <property type="component" value="Linkage Group LG2"/>
</dbReference>
<reference evidence="8 9" key="1">
    <citation type="submission" date="2018-04" db="EMBL/GenBank/DDBJ databases">
        <title>The genome of golden apple snail Pomacea canaliculata provides insight into stress tolerance and invasive adaptation.</title>
        <authorList>
            <person name="Liu C."/>
            <person name="Liu B."/>
            <person name="Ren Y."/>
            <person name="Zhang Y."/>
            <person name="Wang H."/>
            <person name="Li S."/>
            <person name="Jiang F."/>
            <person name="Yin L."/>
            <person name="Zhang G."/>
            <person name="Qian W."/>
            <person name="Fan W."/>
        </authorList>
    </citation>
    <scope>NUCLEOTIDE SEQUENCE [LARGE SCALE GENOMIC DNA]</scope>
    <source>
        <strain evidence="8">SZHN2017</strain>
        <tissue evidence="8">Muscle</tissue>
    </source>
</reference>
<dbReference type="InterPro" id="IPR038377">
    <property type="entry name" value="Na/Glc_symporter_sf"/>
</dbReference>
<dbReference type="EMBL" id="PZQS01000002">
    <property type="protein sequence ID" value="PVD36995.1"/>
    <property type="molecule type" value="Genomic_DNA"/>
</dbReference>
<dbReference type="PROSITE" id="PS50283">
    <property type="entry name" value="NA_SOLUT_SYMP_3"/>
    <property type="match status" value="1"/>
</dbReference>
<gene>
    <name evidence="8" type="ORF">C0Q70_03988</name>
</gene>
<feature type="transmembrane region" description="Helical" evidence="7">
    <location>
        <begin position="92"/>
        <end position="114"/>
    </location>
</feature>
<feature type="transmembrane region" description="Helical" evidence="7">
    <location>
        <begin position="472"/>
        <end position="489"/>
    </location>
</feature>
<evidence type="ECO:0000256" key="3">
    <source>
        <dbReference type="ARBA" id="ARBA00022692"/>
    </source>
</evidence>
<feature type="transmembrane region" description="Helical" evidence="7">
    <location>
        <begin position="135"/>
        <end position="155"/>
    </location>
</feature>
<dbReference type="InterPro" id="IPR001734">
    <property type="entry name" value="Na/solute_symporter"/>
</dbReference>
<organism evidence="8 9">
    <name type="scientific">Pomacea canaliculata</name>
    <name type="common">Golden apple snail</name>
    <dbReference type="NCBI Taxonomy" id="400727"/>
    <lineage>
        <taxon>Eukaryota</taxon>
        <taxon>Metazoa</taxon>
        <taxon>Spiralia</taxon>
        <taxon>Lophotrochozoa</taxon>
        <taxon>Mollusca</taxon>
        <taxon>Gastropoda</taxon>
        <taxon>Caenogastropoda</taxon>
        <taxon>Architaenioglossa</taxon>
        <taxon>Ampullarioidea</taxon>
        <taxon>Ampullariidae</taxon>
        <taxon>Pomacea</taxon>
    </lineage>
</organism>
<feature type="transmembrane region" description="Helical" evidence="7">
    <location>
        <begin position="191"/>
        <end position="209"/>
    </location>
</feature>
<evidence type="ECO:0000313" key="9">
    <source>
        <dbReference type="Proteomes" id="UP000245119"/>
    </source>
</evidence>
<comment type="subcellular location">
    <subcellularLocation>
        <location evidence="1">Membrane</location>
        <topology evidence="1">Multi-pass membrane protein</topology>
    </subcellularLocation>
</comment>
<feature type="transmembrane region" description="Helical" evidence="7">
    <location>
        <begin position="12"/>
        <end position="34"/>
    </location>
</feature>
<name>A0A2T7PU93_POMCA</name>
<evidence type="ECO:0000256" key="2">
    <source>
        <dbReference type="ARBA" id="ARBA00006434"/>
    </source>
</evidence>
<feature type="transmembrane region" description="Helical" evidence="7">
    <location>
        <begin position="515"/>
        <end position="536"/>
    </location>
</feature>
<proteinExistence type="inferred from homology"/>
<keyword evidence="5 7" id="KW-0472">Membrane</keyword>
<feature type="transmembrane region" description="Helical" evidence="7">
    <location>
        <begin position="370"/>
        <end position="399"/>
    </location>
</feature>
<feature type="transmembrane region" description="Helical" evidence="7">
    <location>
        <begin position="442"/>
        <end position="465"/>
    </location>
</feature>
<feature type="transmembrane region" description="Helical" evidence="7">
    <location>
        <begin position="263"/>
        <end position="281"/>
    </location>
</feature>
<dbReference type="GO" id="GO:0005886">
    <property type="term" value="C:plasma membrane"/>
    <property type="evidence" value="ECO:0007669"/>
    <property type="project" value="TreeGrafter"/>
</dbReference>
<comment type="similarity">
    <text evidence="2 6">Belongs to the sodium:solute symporter (SSF) (TC 2.A.21) family.</text>
</comment>
<evidence type="ECO:0000313" key="8">
    <source>
        <dbReference type="EMBL" id="PVD36995.1"/>
    </source>
</evidence>
<evidence type="ECO:0000256" key="1">
    <source>
        <dbReference type="ARBA" id="ARBA00004141"/>
    </source>
</evidence>
<evidence type="ECO:0000256" key="7">
    <source>
        <dbReference type="SAM" id="Phobius"/>
    </source>
</evidence>
<feature type="transmembrane region" description="Helical" evidence="7">
    <location>
        <begin position="161"/>
        <end position="179"/>
    </location>
</feature>
<dbReference type="Pfam" id="PF00474">
    <property type="entry name" value="SSF"/>
    <property type="match status" value="1"/>
</dbReference>
<accession>A0A2T7PU93</accession>
<keyword evidence="9" id="KW-1185">Reference proteome</keyword>
<comment type="caution">
    <text evidence="8">The sequence shown here is derived from an EMBL/GenBank/DDBJ whole genome shotgun (WGS) entry which is preliminary data.</text>
</comment>
<feature type="transmembrane region" description="Helical" evidence="7">
    <location>
        <begin position="411"/>
        <end position="430"/>
    </location>
</feature>
<keyword evidence="4 7" id="KW-1133">Transmembrane helix</keyword>
<dbReference type="OrthoDB" id="6132759at2759"/>
<feature type="transmembrane region" description="Helical" evidence="7">
    <location>
        <begin position="302"/>
        <end position="323"/>
    </location>
</feature>
<dbReference type="GO" id="GO:0005412">
    <property type="term" value="F:D-glucose:sodium symporter activity"/>
    <property type="evidence" value="ECO:0007669"/>
    <property type="project" value="TreeGrafter"/>
</dbReference>
<dbReference type="PANTHER" id="PTHR11819:SF195">
    <property type="entry name" value="SODIUM_GLUCOSE COTRANSPORTER 4"/>
    <property type="match status" value="1"/>
</dbReference>
<dbReference type="STRING" id="400727.A0A2T7PU93"/>
<feature type="transmembrane region" description="Helical" evidence="7">
    <location>
        <begin position="626"/>
        <end position="646"/>
    </location>
</feature>
<dbReference type="OMA" id="CQKYCGS"/>
<sequence length="649" mass="72014">MGKDDTKSDLEGADIAVLVAYFVGVAGVGVFSSFQNRGSVGGYFLAGQDVPWWLVGASLFASNIGSGHFVGLAGTAAASGIAISVFEIHAVYMLVLLGWLFVPVYKSAGVFTLPEYLYRRFGGHRIRMYMSIVSLLLYVFTKISADLFSGAIFLTQSIPGMNIYLSAILLILVSAAFTITGGLTAVLWTDFAQTVIMIVGSFILMGYSFDEVGGYEVIKDKFPKAFPQTMLDNMNNSNYSYKDCGVPPDNFFHLMHDPSEDDLPWTGVVFGLTVSGMWYWCSDQVIVQRALAAKNMVHAKMGCLMAGYLKVLPMWLIVFPGMISRILYTDDVACNEPDECEEICDSRTSCTNIAYPTLVLKLMPTGLKGLMIAVMMSALVSSLTSIFNSTATIFTIDIWTRIRKTATDMELMVIGRLCVCALVAVSVAWMPVIKEVSELFHYIQGITSYLAPPVCAVFILAVFWWRTTEKGAFWGLCAGLVVGMIRFVWEFSFPSVPCGEKATKEKPDIIAKVHYLHFGAILFAFVFIFVAVLSLLTEEPPEYRYAGLTYFTLNLPFIEHVEEDDLVQPVSGWLTETFGKVPYDQQPCLTRAFLWICGLESLINKPSSREEERSTMKTSVYEQPRAAVALHINCFLIVVFITVYWVCFA</sequence>
<protein>
    <submittedName>
        <fullName evidence="8">Uncharacterized protein</fullName>
    </submittedName>
</protein>
<evidence type="ECO:0000256" key="5">
    <source>
        <dbReference type="ARBA" id="ARBA00023136"/>
    </source>
</evidence>
<evidence type="ECO:0000256" key="6">
    <source>
        <dbReference type="RuleBase" id="RU362091"/>
    </source>
</evidence>
<dbReference type="AlphaFoldDB" id="A0A2T7PU93"/>
<dbReference type="PANTHER" id="PTHR11819">
    <property type="entry name" value="SOLUTE CARRIER FAMILY 5"/>
    <property type="match status" value="1"/>
</dbReference>
<evidence type="ECO:0000256" key="4">
    <source>
        <dbReference type="ARBA" id="ARBA00022989"/>
    </source>
</evidence>